<dbReference type="PANTHER" id="PTHR43335:SF4">
    <property type="entry name" value="ABC TRANSPORTER, ATP-BINDING PROTEIN"/>
    <property type="match status" value="1"/>
</dbReference>
<dbReference type="InterPro" id="IPR017871">
    <property type="entry name" value="ABC_transporter-like_CS"/>
</dbReference>
<dbReference type="GO" id="GO:0005524">
    <property type="term" value="F:ATP binding"/>
    <property type="evidence" value="ECO:0007669"/>
    <property type="project" value="UniProtKB-KW"/>
</dbReference>
<dbReference type="AlphaFoldDB" id="A0AAP2Z3V0"/>
<dbReference type="EMBL" id="JAOPKA010000021">
    <property type="protein sequence ID" value="MCU4744058.1"/>
    <property type="molecule type" value="Genomic_DNA"/>
</dbReference>
<protein>
    <submittedName>
        <fullName evidence="7">ABC transporter ATP-binding protein</fullName>
    </submittedName>
</protein>
<evidence type="ECO:0000256" key="4">
    <source>
        <dbReference type="ARBA" id="ARBA00022840"/>
    </source>
</evidence>
<dbReference type="PANTHER" id="PTHR43335">
    <property type="entry name" value="ABC TRANSPORTER, ATP-BINDING PROTEIN"/>
    <property type="match status" value="1"/>
</dbReference>
<evidence type="ECO:0000256" key="1">
    <source>
        <dbReference type="ARBA" id="ARBA00005417"/>
    </source>
</evidence>
<dbReference type="EMBL" id="JAOPKB010000020">
    <property type="protein sequence ID" value="MCU4975540.1"/>
    <property type="molecule type" value="Genomic_DNA"/>
</dbReference>
<keyword evidence="2" id="KW-0813">Transport</keyword>
<evidence type="ECO:0000313" key="8">
    <source>
        <dbReference type="EMBL" id="MCU4975540.1"/>
    </source>
</evidence>
<dbReference type="Proteomes" id="UP001321018">
    <property type="component" value="Unassembled WGS sequence"/>
</dbReference>
<keyword evidence="4 7" id="KW-0067">ATP-binding</keyword>
<evidence type="ECO:0000313" key="9">
    <source>
        <dbReference type="Proteomes" id="UP001320972"/>
    </source>
</evidence>
<accession>A0AAP2Z3V0</accession>
<feature type="domain" description="ABC transporter" evidence="6">
    <location>
        <begin position="4"/>
        <end position="229"/>
    </location>
</feature>
<dbReference type="CDD" id="cd03230">
    <property type="entry name" value="ABC_DR_subfamily_A"/>
    <property type="match status" value="1"/>
</dbReference>
<comment type="similarity">
    <text evidence="1">Belongs to the ABC transporter superfamily.</text>
</comment>
<dbReference type="Gene3D" id="3.40.50.300">
    <property type="entry name" value="P-loop containing nucleotide triphosphate hydrolases"/>
    <property type="match status" value="1"/>
</dbReference>
<proteinExistence type="inferred from homology"/>
<dbReference type="InterPro" id="IPR027417">
    <property type="entry name" value="P-loop_NTPase"/>
</dbReference>
<dbReference type="InterPro" id="IPR003593">
    <property type="entry name" value="AAA+_ATPase"/>
</dbReference>
<dbReference type="PROSITE" id="PS00211">
    <property type="entry name" value="ABC_TRANSPORTER_1"/>
    <property type="match status" value="1"/>
</dbReference>
<organism evidence="7 10">
    <name type="scientific">Natronoglomus mannanivorans</name>
    <dbReference type="NCBI Taxonomy" id="2979990"/>
    <lineage>
        <taxon>Archaea</taxon>
        <taxon>Methanobacteriati</taxon>
        <taxon>Methanobacteriota</taxon>
        <taxon>Stenosarchaea group</taxon>
        <taxon>Halobacteria</taxon>
        <taxon>Halobacteriales</taxon>
        <taxon>Natrialbaceae</taxon>
        <taxon>Natronoglomus</taxon>
    </lineage>
</organism>
<feature type="region of interest" description="Disordered" evidence="5">
    <location>
        <begin position="300"/>
        <end position="350"/>
    </location>
</feature>
<keyword evidence="9" id="KW-1185">Reference proteome</keyword>
<dbReference type="SMART" id="SM00382">
    <property type="entry name" value="AAA"/>
    <property type="match status" value="1"/>
</dbReference>
<evidence type="ECO:0000259" key="6">
    <source>
        <dbReference type="PROSITE" id="PS50893"/>
    </source>
</evidence>
<feature type="compositionally biased region" description="Polar residues" evidence="5">
    <location>
        <begin position="335"/>
        <end position="350"/>
    </location>
</feature>
<evidence type="ECO:0000313" key="10">
    <source>
        <dbReference type="Proteomes" id="UP001321018"/>
    </source>
</evidence>
<evidence type="ECO:0000313" key="7">
    <source>
        <dbReference type="EMBL" id="MCU4744058.1"/>
    </source>
</evidence>
<dbReference type="GO" id="GO:0016887">
    <property type="term" value="F:ATP hydrolysis activity"/>
    <property type="evidence" value="ECO:0007669"/>
    <property type="project" value="InterPro"/>
</dbReference>
<reference evidence="7 9" key="1">
    <citation type="submission" date="2022-09" db="EMBL/GenBank/DDBJ databases">
        <title>Enrichment on poylsaccharides allowed isolation of novel metabolic and taxonomic groups of Haloarchaea.</title>
        <authorList>
            <person name="Sorokin D.Y."/>
            <person name="Elcheninov A.G."/>
            <person name="Khizhniak T.V."/>
            <person name="Kolganova T.V."/>
            <person name="Kublanov I.V."/>
        </authorList>
    </citation>
    <scope>NUCLEOTIDE SEQUENCE</scope>
    <source>
        <strain evidence="8 9">AArc-m2/3/4</strain>
        <strain evidence="7">AArc-xg1-1</strain>
    </source>
</reference>
<evidence type="ECO:0000256" key="2">
    <source>
        <dbReference type="ARBA" id="ARBA00022448"/>
    </source>
</evidence>
<keyword evidence="3" id="KW-0547">Nucleotide-binding</keyword>
<evidence type="ECO:0000256" key="3">
    <source>
        <dbReference type="ARBA" id="ARBA00022741"/>
    </source>
</evidence>
<sequence>MPAIELDGVEKHFGDVTALRGIDLSVERGDVFGFLGPNGAGKSTTIDIMLNYSHASAGSVRVLGTDVADDPVAVRRRIGVLPEGFEPFETMTGRQHVQFAIESKGVDDYPEEIIERVGLEGAEDRPASGYSKGMAQRLALGMALVGEPDLLVLDEPSTGLDPHGVRRMREIVREEADRGATVFFSSHILEQVEAVCNRVGILRYGELIAVDSLEHLRGTVGAESELTVELAGPASVTAVADAVRSLEGVSQVAEHDRERTLVVGCTTGAKLAVLDEIRASGGEIGDFSTGETSLEELFVSYTDSAGAKPGPGQRRPEGRARADASRDADETSDSGTESTPDPQPSTEVSR</sequence>
<feature type="compositionally biased region" description="Basic and acidic residues" evidence="5">
    <location>
        <begin position="314"/>
        <end position="329"/>
    </location>
</feature>
<dbReference type="RefSeq" id="WP_338005865.1">
    <property type="nucleotide sequence ID" value="NZ_JAOPKA010000021.1"/>
</dbReference>
<dbReference type="Pfam" id="PF00005">
    <property type="entry name" value="ABC_tran"/>
    <property type="match status" value="1"/>
</dbReference>
<dbReference type="SUPFAM" id="SSF52540">
    <property type="entry name" value="P-loop containing nucleoside triphosphate hydrolases"/>
    <property type="match status" value="1"/>
</dbReference>
<evidence type="ECO:0000256" key="5">
    <source>
        <dbReference type="SAM" id="MobiDB-lite"/>
    </source>
</evidence>
<comment type="caution">
    <text evidence="7">The sequence shown here is derived from an EMBL/GenBank/DDBJ whole genome shotgun (WGS) entry which is preliminary data.</text>
</comment>
<dbReference type="InterPro" id="IPR003439">
    <property type="entry name" value="ABC_transporter-like_ATP-bd"/>
</dbReference>
<dbReference type="Proteomes" id="UP001320972">
    <property type="component" value="Unassembled WGS sequence"/>
</dbReference>
<gene>
    <name evidence="8" type="ORF">OB955_22900</name>
    <name evidence="7" type="ORF">OB960_22005</name>
</gene>
<dbReference type="PROSITE" id="PS50893">
    <property type="entry name" value="ABC_TRANSPORTER_2"/>
    <property type="match status" value="1"/>
</dbReference>
<name>A0AAP2Z3V0_9EURY</name>